<keyword evidence="8" id="KW-1185">Reference proteome</keyword>
<dbReference type="Gene3D" id="3.40.50.300">
    <property type="entry name" value="P-loop containing nucleotide triphosphate hydrolases"/>
    <property type="match status" value="2"/>
</dbReference>
<feature type="coiled-coil region" evidence="4">
    <location>
        <begin position="528"/>
        <end position="605"/>
    </location>
</feature>
<keyword evidence="7" id="KW-0269">Exonuclease</keyword>
<proteinExistence type="inferred from homology"/>
<protein>
    <recommendedName>
        <fullName evidence="3">Nuclease SbcCD subunit C</fullName>
    </recommendedName>
</protein>
<evidence type="ECO:0000256" key="4">
    <source>
        <dbReference type="SAM" id="Coils"/>
    </source>
</evidence>
<reference evidence="7 8" key="1">
    <citation type="submission" date="2019-06" db="EMBL/GenBank/DDBJ databases">
        <title>Sequencing the genomes of 1000 actinobacteria strains.</title>
        <authorList>
            <person name="Klenk H.-P."/>
        </authorList>
    </citation>
    <scope>NUCLEOTIDE SEQUENCE [LARGE SCALE GENOMIC DNA]</scope>
    <source>
        <strain evidence="7 8">DSM 18031</strain>
    </source>
</reference>
<dbReference type="GO" id="GO:0006302">
    <property type="term" value="P:double-strand break repair"/>
    <property type="evidence" value="ECO:0007669"/>
    <property type="project" value="InterPro"/>
</dbReference>
<dbReference type="AlphaFoldDB" id="A0A543HYB2"/>
<dbReference type="InterPro" id="IPR038729">
    <property type="entry name" value="Rad50/SbcC_AAA"/>
</dbReference>
<gene>
    <name evidence="7" type="ORF">FB466_1591</name>
</gene>
<dbReference type="GO" id="GO:0004527">
    <property type="term" value="F:exonuclease activity"/>
    <property type="evidence" value="ECO:0007669"/>
    <property type="project" value="UniProtKB-KW"/>
</dbReference>
<dbReference type="InterPro" id="IPR027417">
    <property type="entry name" value="P-loop_NTPase"/>
</dbReference>
<comment type="caution">
    <text evidence="7">The sequence shown here is derived from an EMBL/GenBank/DDBJ whole genome shotgun (WGS) entry which is preliminary data.</text>
</comment>
<keyword evidence="4" id="KW-0175">Coiled coil</keyword>
<evidence type="ECO:0000313" key="8">
    <source>
        <dbReference type="Proteomes" id="UP000318331"/>
    </source>
</evidence>
<evidence type="ECO:0000256" key="3">
    <source>
        <dbReference type="ARBA" id="ARBA00013368"/>
    </source>
</evidence>
<dbReference type="PANTHER" id="PTHR32114">
    <property type="entry name" value="ABC TRANSPORTER ABCH.3"/>
    <property type="match status" value="1"/>
</dbReference>
<comment type="subunit">
    <text evidence="2">Heterodimer of SbcC and SbcD.</text>
</comment>
<dbReference type="Pfam" id="PF13558">
    <property type="entry name" value="SbcC_Walker_B"/>
    <property type="match status" value="1"/>
</dbReference>
<evidence type="ECO:0000256" key="5">
    <source>
        <dbReference type="SAM" id="MobiDB-lite"/>
    </source>
</evidence>
<feature type="domain" description="Rad50/SbcC-type AAA" evidence="6">
    <location>
        <begin position="5"/>
        <end position="181"/>
    </location>
</feature>
<keyword evidence="7" id="KW-0378">Hydrolase</keyword>
<dbReference type="PANTHER" id="PTHR32114:SF2">
    <property type="entry name" value="ABC TRANSPORTER ABCH.3"/>
    <property type="match status" value="1"/>
</dbReference>
<comment type="similarity">
    <text evidence="1">Belongs to the SMC family. SbcC subfamily.</text>
</comment>
<feature type="compositionally biased region" description="Basic and acidic residues" evidence="5">
    <location>
        <begin position="284"/>
        <end position="300"/>
    </location>
</feature>
<dbReference type="EMBL" id="VFPN01000002">
    <property type="protein sequence ID" value="TQM63331.1"/>
    <property type="molecule type" value="Genomic_DNA"/>
</dbReference>
<accession>A0A543HYB2</accession>
<sequence>MRILRLTFAGIGPYRDEQQIDFERLEADGIYLIAGQTGAGKSTILDAICFALYGSVPRFEGSRAHLRSDHSGPGDPTFATLDFECGGRVYRVTRSPEWERNRKRGSGTTRQAARATLMELTSEGSRGMSSSAQEIGAEIARIVGLSKDQFLQVILLAQNRFHEFLLAKNEARQDLLRSLFGTQRFERLRLTLVERCKTLGGELQAERGLLDALADQSARLAGIGESPGDPDAEWFRSLVPACVSRLAAAQVLVREADARYALAEVEVARVQRIHALQARHSAARVEHSRLSAQRPHRDSQSGELAAAQRADAVHSHLQAESAARAVRDAALTRWAETADALRSLTGDEPNPETAVAEVRSLIEQRGALDQALADERALPGAEAEGDRATRERDTAEGERSATATRLAGLPERIEAVQETLRAARERAILVEPLRAERDRCELRQAAARQLVDAVATHSSLAAAHLTAVTENSAATHAHEELVIARFRSFAAELAIRLVPGQPCAVCGATEHPAPTPAAEGGLVAPTAIESARQYMDECRARMDTAQRDLAAAGERVAAMRVEAGPLTVEEAAEAVAQARQNLDEAEDARSRAAAVEEEQAALRAEQDAAAALLESQEERREAAVSALAAALATRAALTARVIELRGTHDSVADRVAELERRRELTEAYVVAADSARTAVAAADAAGRAVEVQLAERGFARRDDARAAHRGAEDLAELAEAVASFDRELAGVSAILAEPELADLPAEPVDLSGPAAALAEVRTSRDAALAERATRDERAQQVEACVTEALARLEEQEAGNRALTELRGLAETVDGKGPNTRSMKLESFVLAARLEEIVAAANARLGVMTSGRYSLEHDDSLAYRGAASGLGVLVFDGYTGVRRQPASLSGGETFLASLALALGLADVVTAHSGGIELDTMFIDEGFGSLDPETLDIALSTLDGLRAGGRTVGLISHVDAMRERIPVGVQVRVADTGESALETGAVGRPS</sequence>
<feature type="region of interest" description="Disordered" evidence="5">
    <location>
        <begin position="284"/>
        <end position="303"/>
    </location>
</feature>
<evidence type="ECO:0000259" key="6">
    <source>
        <dbReference type="Pfam" id="PF13476"/>
    </source>
</evidence>
<evidence type="ECO:0000256" key="2">
    <source>
        <dbReference type="ARBA" id="ARBA00011322"/>
    </source>
</evidence>
<evidence type="ECO:0000313" key="7">
    <source>
        <dbReference type="EMBL" id="TQM63331.1"/>
    </source>
</evidence>
<dbReference type="OrthoDB" id="9795626at2"/>
<keyword evidence="7" id="KW-0540">Nuclease</keyword>
<dbReference type="Pfam" id="PF13476">
    <property type="entry name" value="AAA_23"/>
    <property type="match status" value="1"/>
</dbReference>
<dbReference type="SUPFAM" id="SSF52540">
    <property type="entry name" value="P-loop containing nucleoside triphosphate hydrolases"/>
    <property type="match status" value="1"/>
</dbReference>
<dbReference type="RefSeq" id="WP_141917365.1">
    <property type="nucleotide sequence ID" value="NZ_BAAAYS010000025.1"/>
</dbReference>
<dbReference type="Proteomes" id="UP000318331">
    <property type="component" value="Unassembled WGS sequence"/>
</dbReference>
<name>A0A543HYB2_9MICO</name>
<dbReference type="GO" id="GO:0016887">
    <property type="term" value="F:ATP hydrolysis activity"/>
    <property type="evidence" value="ECO:0007669"/>
    <property type="project" value="InterPro"/>
</dbReference>
<evidence type="ECO:0000256" key="1">
    <source>
        <dbReference type="ARBA" id="ARBA00006930"/>
    </source>
</evidence>
<feature type="region of interest" description="Disordered" evidence="5">
    <location>
        <begin position="374"/>
        <end position="403"/>
    </location>
</feature>
<feature type="compositionally biased region" description="Basic and acidic residues" evidence="5">
    <location>
        <begin position="384"/>
        <end position="399"/>
    </location>
</feature>
<organism evidence="7 8">
    <name type="scientific">Klugiella xanthotipulae</name>
    <dbReference type="NCBI Taxonomy" id="244735"/>
    <lineage>
        <taxon>Bacteria</taxon>
        <taxon>Bacillati</taxon>
        <taxon>Actinomycetota</taxon>
        <taxon>Actinomycetes</taxon>
        <taxon>Micrococcales</taxon>
        <taxon>Microbacteriaceae</taxon>
        <taxon>Klugiella</taxon>
    </lineage>
</organism>